<keyword evidence="2" id="KW-1185">Reference proteome</keyword>
<dbReference type="Proteomes" id="UP000076580">
    <property type="component" value="Chromosome 02"/>
</dbReference>
<evidence type="ECO:0000313" key="1">
    <source>
        <dbReference type="EMBL" id="KYK58736.1"/>
    </source>
</evidence>
<dbReference type="AlphaFoldDB" id="A0A151GNR7"/>
<dbReference type="RefSeq" id="XP_040658088.1">
    <property type="nucleotide sequence ID" value="XM_040803055.1"/>
</dbReference>
<comment type="caution">
    <text evidence="1">The sequence shown here is derived from an EMBL/GenBank/DDBJ whole genome shotgun (WGS) entry which is preliminary data.</text>
</comment>
<reference evidence="1 2" key="1">
    <citation type="journal article" date="2016" name="Sci. Rep.">
        <title>Insights into Adaptations to a Near-Obligate Nematode Endoparasitic Lifestyle from the Finished Genome of Drechmeria coniospora.</title>
        <authorList>
            <person name="Zhang L."/>
            <person name="Zhou Z."/>
            <person name="Guo Q."/>
            <person name="Fokkens L."/>
            <person name="Miskei M."/>
            <person name="Pocsi I."/>
            <person name="Zhang W."/>
            <person name="Chen M."/>
            <person name="Wang L."/>
            <person name="Sun Y."/>
            <person name="Donzelli B.G."/>
            <person name="Gibson D.M."/>
            <person name="Nelson D.R."/>
            <person name="Luo J.G."/>
            <person name="Rep M."/>
            <person name="Liu H."/>
            <person name="Yang S."/>
            <person name="Wang J."/>
            <person name="Krasnoff S.B."/>
            <person name="Xu Y."/>
            <person name="Molnar I."/>
            <person name="Lin M."/>
        </authorList>
    </citation>
    <scope>NUCLEOTIDE SEQUENCE [LARGE SCALE GENOMIC DNA]</scope>
    <source>
        <strain evidence="1 2">ARSEF 6962</strain>
    </source>
</reference>
<dbReference type="GeneID" id="63718396"/>
<protein>
    <submittedName>
        <fullName evidence="1">Uncharacterized protein</fullName>
    </submittedName>
</protein>
<gene>
    <name evidence="1" type="ORF">DCS_05753</name>
</gene>
<name>A0A151GNR7_DRECN</name>
<sequence length="243" mass="26624">MASHDGSRGHARFVRVRLSGTWNMQSVRELLQRQYELLQRQYELLQRLYGKSACVHANLALGAARRRRRMTAPLRRLPKRRSSHGVCPQCAVDALAESLGAAAPSPSLPRLASVLRRTPTPPPLLGHPSISPSIHLSPVLEIALVSSPRTRGYFRPPTPELDSPTLPAVSHPSLQLLPPYPAPPPPFPRGSLRSALTPLSIDACRLASPQLSVMSKWASSSWRYDAERAMLAARTALASHLVS</sequence>
<dbReference type="EMBL" id="LAYC01000002">
    <property type="protein sequence ID" value="KYK58736.1"/>
    <property type="molecule type" value="Genomic_DNA"/>
</dbReference>
<organism evidence="1 2">
    <name type="scientific">Drechmeria coniospora</name>
    <name type="common">Nematophagous fungus</name>
    <name type="synonym">Meria coniospora</name>
    <dbReference type="NCBI Taxonomy" id="98403"/>
    <lineage>
        <taxon>Eukaryota</taxon>
        <taxon>Fungi</taxon>
        <taxon>Dikarya</taxon>
        <taxon>Ascomycota</taxon>
        <taxon>Pezizomycotina</taxon>
        <taxon>Sordariomycetes</taxon>
        <taxon>Hypocreomycetidae</taxon>
        <taxon>Hypocreales</taxon>
        <taxon>Ophiocordycipitaceae</taxon>
        <taxon>Drechmeria</taxon>
    </lineage>
</organism>
<dbReference type="InParanoid" id="A0A151GNR7"/>
<proteinExistence type="predicted"/>
<evidence type="ECO:0000313" key="2">
    <source>
        <dbReference type="Proteomes" id="UP000076580"/>
    </source>
</evidence>
<accession>A0A151GNR7</accession>